<accession>A0A9X0U5T1</accession>
<dbReference type="EC" id="5.3.1.6" evidence="3"/>
<sequence length="229" mass="24476">MTQDDAKRLVGEHGAEPIEPDMTVGLGTGTTATQFIRALGARNAQTKLNIRCVASSKASADLARSLGLDVVTLNELPRLDLYIDGADEVDSQLNLIKGGGGAHFREKIVASCSDQFVALVDSSKVVATLGKFPLPVEVVKMAYVPVQRKLDALGLNPVLRHEKGTDEPLLIDEDNYILDCHCGPISDLEAVSSEIRNIVGVIKHGLFLNMTSVCLVADDDGVVQLKVST</sequence>
<dbReference type="InterPro" id="IPR037171">
    <property type="entry name" value="NagB/RpiA_transferase-like"/>
</dbReference>
<feature type="binding site" evidence="3">
    <location>
        <begin position="28"/>
        <end position="31"/>
    </location>
    <ligand>
        <name>substrate</name>
    </ligand>
</feature>
<dbReference type="GO" id="GO:0004751">
    <property type="term" value="F:ribose-5-phosphate isomerase activity"/>
    <property type="evidence" value="ECO:0007669"/>
    <property type="project" value="UniProtKB-UniRule"/>
</dbReference>
<comment type="pathway">
    <text evidence="3">Carbohydrate degradation; pentose phosphate pathway; D-ribose 5-phosphate from D-ribulose 5-phosphate (non-oxidative stage): step 1/1.</text>
</comment>
<feature type="binding site" evidence="3">
    <location>
        <begin position="97"/>
        <end position="100"/>
    </location>
    <ligand>
        <name>substrate</name>
    </ligand>
</feature>
<feature type="binding site" evidence="3">
    <location>
        <position position="124"/>
    </location>
    <ligand>
        <name>substrate</name>
    </ligand>
</feature>
<comment type="subunit">
    <text evidence="3">Homodimer.</text>
</comment>
<feature type="binding site" evidence="3">
    <location>
        <begin position="84"/>
        <end position="87"/>
    </location>
    <ligand>
        <name>substrate</name>
    </ligand>
</feature>
<evidence type="ECO:0000256" key="3">
    <source>
        <dbReference type="HAMAP-Rule" id="MF_00170"/>
    </source>
</evidence>
<dbReference type="SUPFAM" id="SSF75445">
    <property type="entry name" value="D-ribose-5-phosphate isomerase (RpiA), lid domain"/>
    <property type="match status" value="1"/>
</dbReference>
<comment type="caution">
    <text evidence="4">The sequence shown here is derived from an EMBL/GenBank/DDBJ whole genome shotgun (WGS) entry which is preliminary data.</text>
</comment>
<reference evidence="4 5" key="1">
    <citation type="submission" date="2020-08" db="EMBL/GenBank/DDBJ databases">
        <title>Genomic Encyclopedia of Type Strains, Phase IV (KMG-V): Genome sequencing to study the core and pangenomes of soil and plant-associated prokaryotes.</title>
        <authorList>
            <person name="Whitman W."/>
        </authorList>
    </citation>
    <scope>NUCLEOTIDE SEQUENCE [LARGE SCALE GENOMIC DNA]</scope>
    <source>
        <strain evidence="4 5">X5P2</strain>
    </source>
</reference>
<dbReference type="GO" id="GO:0006014">
    <property type="term" value="P:D-ribose metabolic process"/>
    <property type="evidence" value="ECO:0007669"/>
    <property type="project" value="TreeGrafter"/>
</dbReference>
<dbReference type="InterPro" id="IPR020672">
    <property type="entry name" value="Ribose5P_isomerase_typA_subgr"/>
</dbReference>
<evidence type="ECO:0000256" key="1">
    <source>
        <dbReference type="ARBA" id="ARBA00001713"/>
    </source>
</evidence>
<dbReference type="NCBIfam" id="TIGR00021">
    <property type="entry name" value="rpiA"/>
    <property type="match status" value="1"/>
</dbReference>
<dbReference type="EMBL" id="JACHEB010000010">
    <property type="protein sequence ID" value="MBB5330340.1"/>
    <property type="molecule type" value="Genomic_DNA"/>
</dbReference>
<dbReference type="CDD" id="cd01398">
    <property type="entry name" value="RPI_A"/>
    <property type="match status" value="1"/>
</dbReference>
<dbReference type="NCBIfam" id="NF001924">
    <property type="entry name" value="PRK00702.1"/>
    <property type="match status" value="1"/>
</dbReference>
<dbReference type="HAMAP" id="MF_00170">
    <property type="entry name" value="Rib_5P_isom_A"/>
    <property type="match status" value="1"/>
</dbReference>
<gene>
    <name evidence="3" type="primary">rpiA</name>
    <name evidence="4" type="ORF">HDF14_003975</name>
</gene>
<comment type="function">
    <text evidence="3">Catalyzes the reversible conversion of ribose-5-phosphate to ribulose 5-phosphate.</text>
</comment>
<evidence type="ECO:0000313" key="5">
    <source>
        <dbReference type="Proteomes" id="UP000535182"/>
    </source>
</evidence>
<protein>
    <recommendedName>
        <fullName evidence="3">Ribose-5-phosphate isomerase A</fullName>
        <ecNumber evidence="3">5.3.1.6</ecNumber>
    </recommendedName>
    <alternativeName>
        <fullName evidence="3">Phosphoriboisomerase A</fullName>
        <shortName evidence="3">PRI</shortName>
    </alternativeName>
</protein>
<evidence type="ECO:0000313" key="4">
    <source>
        <dbReference type="EMBL" id="MBB5330340.1"/>
    </source>
</evidence>
<dbReference type="Gene3D" id="3.30.70.260">
    <property type="match status" value="1"/>
</dbReference>
<dbReference type="RefSeq" id="WP_183979740.1">
    <property type="nucleotide sequence ID" value="NZ_JACHEB010000010.1"/>
</dbReference>
<dbReference type="Gene3D" id="3.40.50.1360">
    <property type="match status" value="1"/>
</dbReference>
<dbReference type="Pfam" id="PF06026">
    <property type="entry name" value="Rib_5-P_isom_A"/>
    <property type="match status" value="1"/>
</dbReference>
<comment type="catalytic activity">
    <reaction evidence="1 3">
        <text>aldehydo-D-ribose 5-phosphate = D-ribulose 5-phosphate</text>
        <dbReference type="Rhea" id="RHEA:14657"/>
        <dbReference type="ChEBI" id="CHEBI:58121"/>
        <dbReference type="ChEBI" id="CHEBI:58273"/>
        <dbReference type="EC" id="5.3.1.6"/>
    </reaction>
</comment>
<dbReference type="AlphaFoldDB" id="A0A9X0U5T1"/>
<keyword evidence="5" id="KW-1185">Reference proteome</keyword>
<dbReference type="SUPFAM" id="SSF100950">
    <property type="entry name" value="NagB/RpiA/CoA transferase-like"/>
    <property type="match status" value="1"/>
</dbReference>
<feature type="active site" description="Proton acceptor" evidence="3">
    <location>
        <position position="106"/>
    </location>
</feature>
<keyword evidence="2 3" id="KW-0413">Isomerase</keyword>
<name>A0A9X0U5T1_9BACT</name>
<organism evidence="4 5">
    <name type="scientific">Tunturiibacter gelidiferens</name>
    <dbReference type="NCBI Taxonomy" id="3069689"/>
    <lineage>
        <taxon>Bacteria</taxon>
        <taxon>Pseudomonadati</taxon>
        <taxon>Acidobacteriota</taxon>
        <taxon>Terriglobia</taxon>
        <taxon>Terriglobales</taxon>
        <taxon>Acidobacteriaceae</taxon>
        <taxon>Tunturiibacter</taxon>
    </lineage>
</organism>
<dbReference type="PANTHER" id="PTHR11934:SF0">
    <property type="entry name" value="RIBOSE-5-PHOSPHATE ISOMERASE"/>
    <property type="match status" value="1"/>
</dbReference>
<dbReference type="InterPro" id="IPR004788">
    <property type="entry name" value="Ribose5P_isomerase_type_A"/>
</dbReference>
<dbReference type="GO" id="GO:0009052">
    <property type="term" value="P:pentose-phosphate shunt, non-oxidative branch"/>
    <property type="evidence" value="ECO:0007669"/>
    <property type="project" value="UniProtKB-UniRule"/>
</dbReference>
<dbReference type="Proteomes" id="UP000535182">
    <property type="component" value="Unassembled WGS sequence"/>
</dbReference>
<proteinExistence type="inferred from homology"/>
<dbReference type="PANTHER" id="PTHR11934">
    <property type="entry name" value="RIBOSE-5-PHOSPHATE ISOMERASE"/>
    <property type="match status" value="1"/>
</dbReference>
<dbReference type="FunFam" id="3.40.50.1360:FF:000001">
    <property type="entry name" value="Ribose-5-phosphate isomerase A"/>
    <property type="match status" value="1"/>
</dbReference>
<evidence type="ECO:0000256" key="2">
    <source>
        <dbReference type="ARBA" id="ARBA00023235"/>
    </source>
</evidence>
<comment type="similarity">
    <text evidence="3">Belongs to the ribose 5-phosphate isomerase family.</text>
</comment>
<dbReference type="GO" id="GO:0005829">
    <property type="term" value="C:cytosol"/>
    <property type="evidence" value="ECO:0007669"/>
    <property type="project" value="TreeGrafter"/>
</dbReference>